<dbReference type="AlphaFoldDB" id="A0A251RXZ8"/>
<evidence type="ECO:0000256" key="1">
    <source>
        <dbReference type="SAM" id="MobiDB-lite"/>
    </source>
</evidence>
<name>A0A251RXZ8_HELAN</name>
<evidence type="ECO:0000313" key="4">
    <source>
        <dbReference type="Proteomes" id="UP000215914"/>
    </source>
</evidence>
<evidence type="ECO:0000313" key="3">
    <source>
        <dbReference type="EMBL" id="OTF91083.1"/>
    </source>
</evidence>
<reference evidence="2 4" key="1">
    <citation type="journal article" date="2017" name="Nature">
        <title>The sunflower genome provides insights into oil metabolism, flowering and Asterid evolution.</title>
        <authorList>
            <person name="Badouin H."/>
            <person name="Gouzy J."/>
            <person name="Grassa C.J."/>
            <person name="Murat F."/>
            <person name="Staton S.E."/>
            <person name="Cottret L."/>
            <person name="Lelandais-Briere C."/>
            <person name="Owens G.L."/>
            <person name="Carrere S."/>
            <person name="Mayjonade B."/>
            <person name="Legrand L."/>
            <person name="Gill N."/>
            <person name="Kane N.C."/>
            <person name="Bowers J.E."/>
            <person name="Hubner S."/>
            <person name="Bellec A."/>
            <person name="Berard A."/>
            <person name="Berges H."/>
            <person name="Blanchet N."/>
            <person name="Boniface M.C."/>
            <person name="Brunel D."/>
            <person name="Catrice O."/>
            <person name="Chaidir N."/>
            <person name="Claudel C."/>
            <person name="Donnadieu C."/>
            <person name="Faraut T."/>
            <person name="Fievet G."/>
            <person name="Helmstetter N."/>
            <person name="King M."/>
            <person name="Knapp S.J."/>
            <person name="Lai Z."/>
            <person name="Le Paslier M.C."/>
            <person name="Lippi Y."/>
            <person name="Lorenzon L."/>
            <person name="Mandel J.R."/>
            <person name="Marage G."/>
            <person name="Marchand G."/>
            <person name="Marquand E."/>
            <person name="Bret-Mestries E."/>
            <person name="Morien E."/>
            <person name="Nambeesan S."/>
            <person name="Nguyen T."/>
            <person name="Pegot-Espagnet P."/>
            <person name="Pouilly N."/>
            <person name="Raftis F."/>
            <person name="Sallet E."/>
            <person name="Schiex T."/>
            <person name="Thomas J."/>
            <person name="Vandecasteele C."/>
            <person name="Vares D."/>
            <person name="Vear F."/>
            <person name="Vautrin S."/>
            <person name="Crespi M."/>
            <person name="Mangin B."/>
            <person name="Burke J.M."/>
            <person name="Salse J."/>
            <person name="Munos S."/>
            <person name="Vincourt P."/>
            <person name="Rieseberg L.H."/>
            <person name="Langlade N.B."/>
        </authorList>
    </citation>
    <scope>NUCLEOTIDE SEQUENCE [LARGE SCALE GENOMIC DNA]</scope>
    <source>
        <strain evidence="4">cv. SF193</strain>
        <tissue evidence="2">Leaves</tissue>
    </source>
</reference>
<feature type="region of interest" description="Disordered" evidence="1">
    <location>
        <begin position="1"/>
        <end position="53"/>
    </location>
</feature>
<protein>
    <submittedName>
        <fullName evidence="3">Uncharacterized protein</fullName>
    </submittedName>
</protein>
<organism evidence="3 4">
    <name type="scientific">Helianthus annuus</name>
    <name type="common">Common sunflower</name>
    <dbReference type="NCBI Taxonomy" id="4232"/>
    <lineage>
        <taxon>Eukaryota</taxon>
        <taxon>Viridiplantae</taxon>
        <taxon>Streptophyta</taxon>
        <taxon>Embryophyta</taxon>
        <taxon>Tracheophyta</taxon>
        <taxon>Spermatophyta</taxon>
        <taxon>Magnoliopsida</taxon>
        <taxon>eudicotyledons</taxon>
        <taxon>Gunneridae</taxon>
        <taxon>Pentapetalae</taxon>
        <taxon>asterids</taxon>
        <taxon>campanulids</taxon>
        <taxon>Asterales</taxon>
        <taxon>Asteraceae</taxon>
        <taxon>Asteroideae</taxon>
        <taxon>Heliantheae alliance</taxon>
        <taxon>Heliantheae</taxon>
        <taxon>Helianthus</taxon>
    </lineage>
</organism>
<dbReference type="EMBL" id="CM007905">
    <property type="protein sequence ID" value="OTF91083.1"/>
    <property type="molecule type" value="Genomic_DNA"/>
</dbReference>
<proteinExistence type="predicted"/>
<gene>
    <name evidence="3" type="ORF">HannXRQ_Chr16g0506861</name>
    <name evidence="2" type="ORF">HanXRQr2_Chr16g0733701</name>
</gene>
<dbReference type="EMBL" id="MNCJ02000331">
    <property type="protein sequence ID" value="KAF5758811.1"/>
    <property type="molecule type" value="Genomic_DNA"/>
</dbReference>
<dbReference type="InParanoid" id="A0A251RXZ8"/>
<reference evidence="3" key="2">
    <citation type="submission" date="2017-02" db="EMBL/GenBank/DDBJ databases">
        <title>Sunflower complete genome.</title>
        <authorList>
            <person name="Langlade N."/>
            <person name="Munos S."/>
        </authorList>
    </citation>
    <scope>NUCLEOTIDE SEQUENCE [LARGE SCALE GENOMIC DNA]</scope>
    <source>
        <tissue evidence="3">Leaves</tissue>
    </source>
</reference>
<reference evidence="2" key="3">
    <citation type="submission" date="2020-06" db="EMBL/GenBank/DDBJ databases">
        <title>Helianthus annuus Genome sequencing and assembly Release 2.</title>
        <authorList>
            <person name="Gouzy J."/>
            <person name="Langlade N."/>
            <person name="Munos S."/>
        </authorList>
    </citation>
    <scope>NUCLEOTIDE SEQUENCE</scope>
    <source>
        <tissue evidence="2">Leaves</tissue>
    </source>
</reference>
<evidence type="ECO:0000313" key="2">
    <source>
        <dbReference type="EMBL" id="KAF5758811.1"/>
    </source>
</evidence>
<keyword evidence="4" id="KW-1185">Reference proteome</keyword>
<dbReference type="Proteomes" id="UP000215914">
    <property type="component" value="Chromosome 16"/>
</dbReference>
<sequence>MSQARERVVRGTGPGHDKRRQQSRHDGGGGTFDSDSFTVRPPPPRSFSGSLVGPAPALFLLMTRC</sequence>
<accession>A0A251RXZ8</accession>
<dbReference type="Gramene" id="mRNA:HanXRQr2_Chr16g0733701">
    <property type="protein sequence ID" value="CDS:HanXRQr2_Chr16g0733701.1"/>
    <property type="gene ID" value="HanXRQr2_Chr16g0733701"/>
</dbReference>